<evidence type="ECO:0000313" key="2">
    <source>
        <dbReference type="Proteomes" id="UP000593567"/>
    </source>
</evidence>
<keyword evidence="2" id="KW-1185">Reference proteome</keyword>
<dbReference type="AlphaFoldDB" id="A0A7J7KFK3"/>
<reference evidence="1" key="1">
    <citation type="submission" date="2020-06" db="EMBL/GenBank/DDBJ databases">
        <title>Draft genome of Bugula neritina, a colonial animal packing powerful symbionts and potential medicines.</title>
        <authorList>
            <person name="Rayko M."/>
        </authorList>
    </citation>
    <scope>NUCLEOTIDE SEQUENCE [LARGE SCALE GENOMIC DNA]</scope>
    <source>
        <strain evidence="1">Kwan_BN1</strain>
    </source>
</reference>
<dbReference type="EMBL" id="VXIV02000631">
    <property type="protein sequence ID" value="KAF6037047.1"/>
    <property type="molecule type" value="Genomic_DNA"/>
</dbReference>
<dbReference type="OrthoDB" id="10255048at2759"/>
<organism evidence="1 2">
    <name type="scientific">Bugula neritina</name>
    <name type="common">Brown bryozoan</name>
    <name type="synonym">Sertularia neritina</name>
    <dbReference type="NCBI Taxonomy" id="10212"/>
    <lineage>
        <taxon>Eukaryota</taxon>
        <taxon>Metazoa</taxon>
        <taxon>Spiralia</taxon>
        <taxon>Lophotrochozoa</taxon>
        <taxon>Bryozoa</taxon>
        <taxon>Gymnolaemata</taxon>
        <taxon>Cheilostomatida</taxon>
        <taxon>Flustrina</taxon>
        <taxon>Buguloidea</taxon>
        <taxon>Bugulidae</taxon>
        <taxon>Bugula</taxon>
    </lineage>
</organism>
<proteinExistence type="predicted"/>
<accession>A0A7J7KFK3</accession>
<comment type="caution">
    <text evidence="1">The sequence shown here is derived from an EMBL/GenBank/DDBJ whole genome shotgun (WGS) entry which is preliminary data.</text>
</comment>
<sequence length="90" mass="10615">MFPLGQGCEGATESRETRNICCKFLVTSVQEREKKAEGLHQAETSFTELHKRYYQMRQLMVIVWQREKSLTQHNQELQAKIQEIKAETQE</sequence>
<protein>
    <submittedName>
        <fullName evidence="1">Uncharacterized protein</fullName>
    </submittedName>
</protein>
<gene>
    <name evidence="1" type="ORF">EB796_004642</name>
</gene>
<evidence type="ECO:0000313" key="1">
    <source>
        <dbReference type="EMBL" id="KAF6037047.1"/>
    </source>
</evidence>
<dbReference type="Proteomes" id="UP000593567">
    <property type="component" value="Unassembled WGS sequence"/>
</dbReference>
<name>A0A7J7KFK3_BUGNE</name>